<protein>
    <submittedName>
        <fullName evidence="1">Uncharacterized protein</fullName>
    </submittedName>
</protein>
<dbReference type="AlphaFoldDB" id="A0AAV7PTQ9"/>
<keyword evidence="2" id="KW-1185">Reference proteome</keyword>
<organism evidence="1 2">
    <name type="scientific">Pleurodeles waltl</name>
    <name type="common">Iberian ribbed newt</name>
    <dbReference type="NCBI Taxonomy" id="8319"/>
    <lineage>
        <taxon>Eukaryota</taxon>
        <taxon>Metazoa</taxon>
        <taxon>Chordata</taxon>
        <taxon>Craniata</taxon>
        <taxon>Vertebrata</taxon>
        <taxon>Euteleostomi</taxon>
        <taxon>Amphibia</taxon>
        <taxon>Batrachia</taxon>
        <taxon>Caudata</taxon>
        <taxon>Salamandroidea</taxon>
        <taxon>Salamandridae</taxon>
        <taxon>Pleurodelinae</taxon>
        <taxon>Pleurodeles</taxon>
    </lineage>
</organism>
<reference evidence="1" key="1">
    <citation type="journal article" date="2022" name="bioRxiv">
        <title>Sequencing and chromosome-scale assembly of the giantPleurodeles waltlgenome.</title>
        <authorList>
            <person name="Brown T."/>
            <person name="Elewa A."/>
            <person name="Iarovenko S."/>
            <person name="Subramanian E."/>
            <person name="Araus A.J."/>
            <person name="Petzold A."/>
            <person name="Susuki M."/>
            <person name="Suzuki K.-i.T."/>
            <person name="Hayashi T."/>
            <person name="Toyoda A."/>
            <person name="Oliveira C."/>
            <person name="Osipova E."/>
            <person name="Leigh N.D."/>
            <person name="Simon A."/>
            <person name="Yun M.H."/>
        </authorList>
    </citation>
    <scope>NUCLEOTIDE SEQUENCE</scope>
    <source>
        <strain evidence="1">20211129_DDA</strain>
        <tissue evidence="1">Liver</tissue>
    </source>
</reference>
<evidence type="ECO:0000313" key="2">
    <source>
        <dbReference type="Proteomes" id="UP001066276"/>
    </source>
</evidence>
<dbReference type="EMBL" id="JANPWB010000011">
    <property type="protein sequence ID" value="KAJ1128960.1"/>
    <property type="molecule type" value="Genomic_DNA"/>
</dbReference>
<feature type="non-terminal residue" evidence="1">
    <location>
        <position position="70"/>
    </location>
</feature>
<dbReference type="Proteomes" id="UP001066276">
    <property type="component" value="Chromosome 7"/>
</dbReference>
<gene>
    <name evidence="1" type="ORF">NDU88_007331</name>
</gene>
<proteinExistence type="predicted"/>
<comment type="caution">
    <text evidence="1">The sequence shown here is derived from an EMBL/GenBank/DDBJ whole genome shotgun (WGS) entry which is preliminary data.</text>
</comment>
<name>A0AAV7PTQ9_PLEWA</name>
<accession>A0AAV7PTQ9</accession>
<sequence>MAVQDGQGDCVGHKRDNQESLISWRDLGKCLWLLSGSQGTFVGWLTFCRGRVAGGLLVLWRGLLANSGNG</sequence>
<evidence type="ECO:0000313" key="1">
    <source>
        <dbReference type="EMBL" id="KAJ1128960.1"/>
    </source>
</evidence>